<protein>
    <submittedName>
        <fullName evidence="1">Uncharacterized protein</fullName>
    </submittedName>
</protein>
<dbReference type="EMBL" id="BART01026094">
    <property type="protein sequence ID" value="GAG92723.1"/>
    <property type="molecule type" value="Genomic_DNA"/>
</dbReference>
<dbReference type="AlphaFoldDB" id="X1C8J1"/>
<gene>
    <name evidence="1" type="ORF">S01H4_46644</name>
</gene>
<organism evidence="1">
    <name type="scientific">marine sediment metagenome</name>
    <dbReference type="NCBI Taxonomy" id="412755"/>
    <lineage>
        <taxon>unclassified sequences</taxon>
        <taxon>metagenomes</taxon>
        <taxon>ecological metagenomes</taxon>
    </lineage>
</organism>
<comment type="caution">
    <text evidence="1">The sequence shown here is derived from an EMBL/GenBank/DDBJ whole genome shotgun (WGS) entry which is preliminary data.</text>
</comment>
<name>X1C8J1_9ZZZZ</name>
<proteinExistence type="predicted"/>
<accession>X1C8J1</accession>
<evidence type="ECO:0000313" key="1">
    <source>
        <dbReference type="EMBL" id="GAG92723.1"/>
    </source>
</evidence>
<sequence>MKAPMLIILAIVTILAVIIPITAIGQTGQPTPESDATHNIMAVVYLIPDETYVYSFSYTPGMVLREYENKLYVNGRSFINDLSEASWGFYKYKPITAIYEADEYGELIEIPQTISELGLEPIDAGDLPHSQHIAKIKSICLACAKPVTVTRKWLGVLYDIDCLVSQSIVELYQMGKVDIGDYVIVSFIDETPNSQEINIPVAVDKVYISWD</sequence>
<reference evidence="1" key="1">
    <citation type="journal article" date="2014" name="Front. Microbiol.">
        <title>High frequency of phylogenetically diverse reductive dehalogenase-homologous genes in deep subseafloor sedimentary metagenomes.</title>
        <authorList>
            <person name="Kawai M."/>
            <person name="Futagami T."/>
            <person name="Toyoda A."/>
            <person name="Takaki Y."/>
            <person name="Nishi S."/>
            <person name="Hori S."/>
            <person name="Arai W."/>
            <person name="Tsubouchi T."/>
            <person name="Morono Y."/>
            <person name="Uchiyama I."/>
            <person name="Ito T."/>
            <person name="Fujiyama A."/>
            <person name="Inagaki F."/>
            <person name="Takami H."/>
        </authorList>
    </citation>
    <scope>NUCLEOTIDE SEQUENCE</scope>
    <source>
        <strain evidence="1">Expedition CK06-06</strain>
    </source>
</reference>